<reference evidence="2" key="1">
    <citation type="journal article" date="2019" name="bioRxiv">
        <title>The Genome of the Zebra Mussel, Dreissena polymorpha: A Resource for Invasive Species Research.</title>
        <authorList>
            <person name="McCartney M.A."/>
            <person name="Auch B."/>
            <person name="Kono T."/>
            <person name="Mallez S."/>
            <person name="Zhang Y."/>
            <person name="Obille A."/>
            <person name="Becker A."/>
            <person name="Abrahante J.E."/>
            <person name="Garbe J."/>
            <person name="Badalamenti J.P."/>
            <person name="Herman A."/>
            <person name="Mangelson H."/>
            <person name="Liachko I."/>
            <person name="Sullivan S."/>
            <person name="Sone E.D."/>
            <person name="Koren S."/>
            <person name="Silverstein K.A.T."/>
            <person name="Beckman K.B."/>
            <person name="Gohl D.M."/>
        </authorList>
    </citation>
    <scope>NUCLEOTIDE SEQUENCE</scope>
    <source>
        <strain evidence="2">Duluth1</strain>
        <tissue evidence="2">Whole animal</tissue>
    </source>
</reference>
<evidence type="ECO:0000313" key="2">
    <source>
        <dbReference type="EMBL" id="KAH3700955.1"/>
    </source>
</evidence>
<protein>
    <submittedName>
        <fullName evidence="2">Uncharacterized protein</fullName>
    </submittedName>
</protein>
<dbReference type="EMBL" id="JAIWYP010000015">
    <property type="protein sequence ID" value="KAH3700955.1"/>
    <property type="molecule type" value="Genomic_DNA"/>
</dbReference>
<dbReference type="Proteomes" id="UP000828390">
    <property type="component" value="Unassembled WGS sequence"/>
</dbReference>
<dbReference type="AlphaFoldDB" id="A0A9D3YLD4"/>
<accession>A0A9D3YLD4</accession>
<feature type="region of interest" description="Disordered" evidence="1">
    <location>
        <begin position="41"/>
        <end position="64"/>
    </location>
</feature>
<keyword evidence="3" id="KW-1185">Reference proteome</keyword>
<organism evidence="2 3">
    <name type="scientific">Dreissena polymorpha</name>
    <name type="common">Zebra mussel</name>
    <name type="synonym">Mytilus polymorpha</name>
    <dbReference type="NCBI Taxonomy" id="45954"/>
    <lineage>
        <taxon>Eukaryota</taxon>
        <taxon>Metazoa</taxon>
        <taxon>Spiralia</taxon>
        <taxon>Lophotrochozoa</taxon>
        <taxon>Mollusca</taxon>
        <taxon>Bivalvia</taxon>
        <taxon>Autobranchia</taxon>
        <taxon>Heteroconchia</taxon>
        <taxon>Euheterodonta</taxon>
        <taxon>Imparidentia</taxon>
        <taxon>Neoheterodontei</taxon>
        <taxon>Myida</taxon>
        <taxon>Dreissenoidea</taxon>
        <taxon>Dreissenidae</taxon>
        <taxon>Dreissena</taxon>
    </lineage>
</organism>
<gene>
    <name evidence="2" type="ORF">DPMN_075937</name>
</gene>
<proteinExistence type="predicted"/>
<sequence>MGDMNDKIGKDNTGKELIMGTQALLYREVTGSIPTVGAFFKSLPKTPKTGSRPRKRTRERLYKP</sequence>
<reference evidence="2" key="2">
    <citation type="submission" date="2020-11" db="EMBL/GenBank/DDBJ databases">
        <authorList>
            <person name="McCartney M.A."/>
            <person name="Auch B."/>
            <person name="Kono T."/>
            <person name="Mallez S."/>
            <person name="Becker A."/>
            <person name="Gohl D.M."/>
            <person name="Silverstein K.A.T."/>
            <person name="Koren S."/>
            <person name="Bechman K.B."/>
            <person name="Herman A."/>
            <person name="Abrahante J.E."/>
            <person name="Garbe J."/>
        </authorList>
    </citation>
    <scope>NUCLEOTIDE SEQUENCE</scope>
    <source>
        <strain evidence="2">Duluth1</strain>
        <tissue evidence="2">Whole animal</tissue>
    </source>
</reference>
<evidence type="ECO:0000313" key="3">
    <source>
        <dbReference type="Proteomes" id="UP000828390"/>
    </source>
</evidence>
<evidence type="ECO:0000256" key="1">
    <source>
        <dbReference type="SAM" id="MobiDB-lite"/>
    </source>
</evidence>
<comment type="caution">
    <text evidence="2">The sequence shown here is derived from an EMBL/GenBank/DDBJ whole genome shotgun (WGS) entry which is preliminary data.</text>
</comment>
<name>A0A9D3YLD4_DREPO</name>